<gene>
    <name evidence="1" type="ORF">PsorP6_006780</name>
</gene>
<evidence type="ECO:0000313" key="1">
    <source>
        <dbReference type="EMBL" id="KAI9912873.1"/>
    </source>
</evidence>
<name>A0ACC0W4K9_9STRA</name>
<reference evidence="1 2" key="1">
    <citation type="journal article" date="2022" name="bioRxiv">
        <title>The genome of the oomycete Peronosclerospora sorghi, a cosmopolitan pathogen of maize and sorghum, is inflated with dispersed pseudogenes.</title>
        <authorList>
            <person name="Fletcher K."/>
            <person name="Martin F."/>
            <person name="Isakeit T."/>
            <person name="Cavanaugh K."/>
            <person name="Magill C."/>
            <person name="Michelmore R."/>
        </authorList>
    </citation>
    <scope>NUCLEOTIDE SEQUENCE [LARGE SCALE GENOMIC DNA]</scope>
    <source>
        <strain evidence="1">P6</strain>
    </source>
</reference>
<keyword evidence="2" id="KW-1185">Reference proteome</keyword>
<sequence length="615" mass="68837">MSLSTILWTTKCPLAIITMNWVNSSLELAGSLLESVDQHAALTLAGNEVEEEEQNIESTTTLQVRKSFVGDMPCVADYYDKEEISAEDVPVSTIALSSSSCSSQTPSNEKSHTNTTFSHSKSSIIPVGFANAISVKVDNASSGRGEKAPSSNSSKQSVSTEKNCTLLQKEIERLKTELRVKEKQLSSTQRSLQICEKELVALEQESKEKIAQVHHKLSIFQQSKNTDEQNFIHTLEMKDNQIRAMQTDINALTETKLEYANEIAVLKAKLAKAVESKDTLWDSAALASNESNQLIQSLRSELHDTLAVMKNLKRDYAESKKAMYLRQSQLESTNAELVNNVAKLEYELAKAKESVSVVSQTSSTDEITGSSSAHYGAKPNFASINEEYRQVQQSLVIMKKSLHDESKKNVLLKQEINALTDEVSRLRQTLGTEQEDSLRQIEAMAGENEKLREQVKQLTSYAAAGSDKLCVQRLTNRLIEKQETIDSLRSRVTAISVRLQDAQLRTQRTEEKLAQLEQTGSIDDIELATPMEKITRRGIRSRVNRMAHMISSVAPVVQRSHRVITVLDIFDRLLLFLGRVFLRVPLARLGILCYVVLIHVWVFIVLSFHTKHLAD</sequence>
<protein>
    <submittedName>
        <fullName evidence="1">Uncharacterized protein</fullName>
    </submittedName>
</protein>
<evidence type="ECO:0000313" key="2">
    <source>
        <dbReference type="Proteomes" id="UP001163321"/>
    </source>
</evidence>
<organism evidence="1 2">
    <name type="scientific">Peronosclerospora sorghi</name>
    <dbReference type="NCBI Taxonomy" id="230839"/>
    <lineage>
        <taxon>Eukaryota</taxon>
        <taxon>Sar</taxon>
        <taxon>Stramenopiles</taxon>
        <taxon>Oomycota</taxon>
        <taxon>Peronosporomycetes</taxon>
        <taxon>Peronosporales</taxon>
        <taxon>Peronosporaceae</taxon>
        <taxon>Peronosclerospora</taxon>
    </lineage>
</organism>
<comment type="caution">
    <text evidence="1">The sequence shown here is derived from an EMBL/GenBank/DDBJ whole genome shotgun (WGS) entry which is preliminary data.</text>
</comment>
<dbReference type="Proteomes" id="UP001163321">
    <property type="component" value="Chromosome 4"/>
</dbReference>
<accession>A0ACC0W4K9</accession>
<dbReference type="EMBL" id="CM047583">
    <property type="protein sequence ID" value="KAI9912873.1"/>
    <property type="molecule type" value="Genomic_DNA"/>
</dbReference>
<proteinExistence type="predicted"/>